<proteinExistence type="inferred from homology"/>
<dbReference type="FunFam" id="1.10.287.940:FF:000010">
    <property type="entry name" value="P2X receptor E"/>
    <property type="match status" value="1"/>
</dbReference>
<organism evidence="23 24">
    <name type="scientific">Fasciolopsis buskii</name>
    <dbReference type="NCBI Taxonomy" id="27845"/>
    <lineage>
        <taxon>Eukaryota</taxon>
        <taxon>Metazoa</taxon>
        <taxon>Spiralia</taxon>
        <taxon>Lophotrochozoa</taxon>
        <taxon>Platyhelminthes</taxon>
        <taxon>Trematoda</taxon>
        <taxon>Digenea</taxon>
        <taxon>Plagiorchiida</taxon>
        <taxon>Echinostomata</taxon>
        <taxon>Echinostomatoidea</taxon>
        <taxon>Fasciolidae</taxon>
        <taxon>Fasciolopsis</taxon>
    </lineage>
</organism>
<dbReference type="InterPro" id="IPR059116">
    <property type="entry name" value="P2X_receptor"/>
</dbReference>
<dbReference type="AlphaFoldDB" id="A0A8E0VPC1"/>
<dbReference type="GO" id="GO:0005886">
    <property type="term" value="C:plasma membrane"/>
    <property type="evidence" value="ECO:0007669"/>
    <property type="project" value="UniProtKB-SubCell"/>
</dbReference>
<comment type="catalytic activity">
    <reaction evidence="16">
        <text>Na(+)(in) = Na(+)(out)</text>
        <dbReference type="Rhea" id="RHEA:34963"/>
        <dbReference type="ChEBI" id="CHEBI:29101"/>
    </reaction>
</comment>
<comment type="caution">
    <text evidence="23">The sequence shown here is derived from an EMBL/GenBank/DDBJ whole genome shotgun (WGS) entry which is preliminary data.</text>
</comment>
<dbReference type="PANTHER" id="PTHR10125:SF31">
    <property type="entry name" value="P2X RECEPTOR E"/>
    <property type="match status" value="1"/>
</dbReference>
<dbReference type="EMBL" id="LUCM01000706">
    <property type="protein sequence ID" value="KAA0200159.1"/>
    <property type="molecule type" value="Genomic_DNA"/>
</dbReference>
<accession>A0A8E0VPC1</accession>
<comment type="catalytic activity">
    <reaction evidence="17">
        <text>Ca(2+)(in) = Ca(2+)(out)</text>
        <dbReference type="Rhea" id="RHEA:29671"/>
        <dbReference type="ChEBI" id="CHEBI:29108"/>
    </reaction>
</comment>
<keyword evidence="3" id="KW-0813">Transport</keyword>
<evidence type="ECO:0000256" key="15">
    <source>
        <dbReference type="ARBA" id="ARBA00023303"/>
    </source>
</evidence>
<dbReference type="GO" id="GO:0098794">
    <property type="term" value="C:postsynapse"/>
    <property type="evidence" value="ECO:0007669"/>
    <property type="project" value="GOC"/>
</dbReference>
<dbReference type="Proteomes" id="UP000728185">
    <property type="component" value="Unassembled WGS sequence"/>
</dbReference>
<evidence type="ECO:0000256" key="7">
    <source>
        <dbReference type="ARBA" id="ARBA00022840"/>
    </source>
</evidence>
<evidence type="ECO:0000256" key="19">
    <source>
        <dbReference type="PIRSR" id="PIRSR005713-2"/>
    </source>
</evidence>
<dbReference type="Pfam" id="PF00864">
    <property type="entry name" value="P2X_receptor"/>
    <property type="match status" value="1"/>
</dbReference>
<feature type="region of interest" description="Disordered" evidence="21">
    <location>
        <begin position="387"/>
        <end position="440"/>
    </location>
</feature>
<dbReference type="InterPro" id="IPR027309">
    <property type="entry name" value="P2X_extracellular_dom_sf"/>
</dbReference>
<keyword evidence="13" id="KW-0325">Glycoprotein</keyword>
<dbReference type="GO" id="GO:0005524">
    <property type="term" value="F:ATP binding"/>
    <property type="evidence" value="ECO:0007669"/>
    <property type="project" value="UniProtKB-KW"/>
</dbReference>
<keyword evidence="10 22" id="KW-0472">Membrane</keyword>
<evidence type="ECO:0000256" key="6">
    <source>
        <dbReference type="ARBA" id="ARBA00022741"/>
    </source>
</evidence>
<keyword evidence="24" id="KW-1185">Reference proteome</keyword>
<evidence type="ECO:0000256" key="2">
    <source>
        <dbReference type="ARBA" id="ARBA00009848"/>
    </source>
</evidence>
<protein>
    <submittedName>
        <fullName evidence="23">P2X purinoceptor 5</fullName>
    </submittedName>
</protein>
<evidence type="ECO:0000256" key="10">
    <source>
        <dbReference type="ARBA" id="ARBA00023136"/>
    </source>
</evidence>
<evidence type="ECO:0000256" key="17">
    <source>
        <dbReference type="ARBA" id="ARBA00036634"/>
    </source>
</evidence>
<keyword evidence="6 18" id="KW-0547">Nucleotide-binding</keyword>
<feature type="disulfide bond" evidence="19">
    <location>
        <begin position="132"/>
        <end position="160"/>
    </location>
</feature>
<evidence type="ECO:0000256" key="3">
    <source>
        <dbReference type="ARBA" id="ARBA00022448"/>
    </source>
</evidence>
<evidence type="ECO:0000256" key="5">
    <source>
        <dbReference type="ARBA" id="ARBA00022692"/>
    </source>
</evidence>
<feature type="disulfide bond" evidence="19">
    <location>
        <begin position="220"/>
        <end position="232"/>
    </location>
</feature>
<feature type="binding site" evidence="18">
    <location>
        <begin position="63"/>
        <end position="65"/>
    </location>
    <ligand>
        <name>ATP</name>
        <dbReference type="ChEBI" id="CHEBI:30616"/>
        <note>ligand shared between two neighboring subunits of the homotrimer</note>
    </ligand>
</feature>
<keyword evidence="11 19" id="KW-1015">Disulfide bond</keyword>
<dbReference type="PROSITE" id="PS01212">
    <property type="entry name" value="P2X_RECEPTOR"/>
    <property type="match status" value="1"/>
</dbReference>
<dbReference type="PANTHER" id="PTHR10125">
    <property type="entry name" value="P2X PURINOCEPTOR"/>
    <property type="match status" value="1"/>
</dbReference>
<keyword evidence="14" id="KW-1071">Ligand-gated ion channel</keyword>
<evidence type="ECO:0000256" key="18">
    <source>
        <dbReference type="PIRSR" id="PIRSR005713-1"/>
    </source>
</evidence>
<evidence type="ECO:0000256" key="13">
    <source>
        <dbReference type="ARBA" id="ARBA00023180"/>
    </source>
</evidence>
<dbReference type="FunFam" id="2.60.490.10:FF:000001">
    <property type="entry name" value="P2X purinoceptor"/>
    <property type="match status" value="1"/>
</dbReference>
<feature type="binding site" evidence="18">
    <location>
        <position position="314"/>
    </location>
    <ligand>
        <name>ATP</name>
        <dbReference type="ChEBI" id="CHEBI:30616"/>
        <note>ligand shared between two neighboring subunits of the homotrimer</note>
    </ligand>
</feature>
<dbReference type="OrthoDB" id="494673at2759"/>
<evidence type="ECO:0000256" key="8">
    <source>
        <dbReference type="ARBA" id="ARBA00022989"/>
    </source>
</evidence>
<keyword evidence="4" id="KW-1003">Cell membrane</keyword>
<gene>
    <name evidence="23" type="ORF">FBUS_04895</name>
</gene>
<evidence type="ECO:0000256" key="22">
    <source>
        <dbReference type="SAM" id="Phobius"/>
    </source>
</evidence>
<dbReference type="InterPro" id="IPR001429">
    <property type="entry name" value="P2X_purnocptor"/>
</dbReference>
<reference evidence="23" key="1">
    <citation type="submission" date="2019-05" db="EMBL/GenBank/DDBJ databases">
        <title>Annotation for the trematode Fasciolopsis buski.</title>
        <authorList>
            <person name="Choi Y.-J."/>
        </authorList>
    </citation>
    <scope>NUCLEOTIDE SEQUENCE</scope>
    <source>
        <strain evidence="23">HT</strain>
        <tissue evidence="23">Whole worm</tissue>
    </source>
</reference>
<keyword evidence="12" id="KW-0675">Receptor</keyword>
<feature type="binding site" evidence="18">
    <location>
        <position position="189"/>
    </location>
    <ligand>
        <name>ATP</name>
        <dbReference type="ChEBI" id="CHEBI:30616"/>
        <note>ligand shared between two neighboring subunits of the homotrimer</note>
    </ligand>
</feature>
<keyword evidence="8 22" id="KW-1133">Transmembrane helix</keyword>
<dbReference type="NCBIfam" id="TIGR00863">
    <property type="entry name" value="P2X"/>
    <property type="match status" value="1"/>
</dbReference>
<dbReference type="GO" id="GO:0070588">
    <property type="term" value="P:calcium ion transmembrane transport"/>
    <property type="evidence" value="ECO:0007669"/>
    <property type="project" value="TreeGrafter"/>
</dbReference>
<dbReference type="PIRSF" id="PIRSF005713">
    <property type="entry name" value="P2X_purinoceptor"/>
    <property type="match status" value="1"/>
</dbReference>
<keyword evidence="15" id="KW-0407">Ion channel</keyword>
<evidence type="ECO:0000256" key="14">
    <source>
        <dbReference type="ARBA" id="ARBA00023286"/>
    </source>
</evidence>
<feature type="disulfide bond" evidence="19">
    <location>
        <begin position="265"/>
        <end position="274"/>
    </location>
</feature>
<evidence type="ECO:0000313" key="23">
    <source>
        <dbReference type="EMBL" id="KAA0200159.1"/>
    </source>
</evidence>
<feature type="disulfide bond" evidence="19">
    <location>
        <begin position="115"/>
        <end position="166"/>
    </location>
</feature>
<evidence type="ECO:0000256" key="1">
    <source>
        <dbReference type="ARBA" id="ARBA00004651"/>
    </source>
</evidence>
<feature type="glycosylation site" description="N-linked (GlcNAc...) asparagine" evidence="20">
    <location>
        <position position="187"/>
    </location>
</feature>
<dbReference type="Gene3D" id="1.10.287.940">
    <property type="entry name" value="atp-gated p2x4 ion channel"/>
    <property type="match status" value="1"/>
</dbReference>
<evidence type="ECO:0000256" key="4">
    <source>
        <dbReference type="ARBA" id="ARBA00022475"/>
    </source>
</evidence>
<dbReference type="PRINTS" id="PR01307">
    <property type="entry name" value="P2XRECEPTOR"/>
</dbReference>
<evidence type="ECO:0000256" key="11">
    <source>
        <dbReference type="ARBA" id="ARBA00023157"/>
    </source>
</evidence>
<evidence type="ECO:0000256" key="21">
    <source>
        <dbReference type="SAM" id="MobiDB-lite"/>
    </source>
</evidence>
<evidence type="ECO:0000313" key="24">
    <source>
        <dbReference type="Proteomes" id="UP000728185"/>
    </source>
</evidence>
<keyword evidence="9" id="KW-0406">Ion transport</keyword>
<keyword evidence="5 22" id="KW-0812">Transmembrane</keyword>
<sequence>MGRGLAVLFEYETPKLVQISNLKIGVAHRIIQLIILIYVICWVLMYEKAYQYNDEAKCAVTTKVKGIGFTDAENIPGVGKRSWDIADYVIPPLENNAFFLATNLIVTPKQRLGACAENIHVPGSTCTSDENCNPKEIVHIGNGVHTGHCLIKPGESEGSCEIHSWCPLENDTMPLGTKTYMFPMVQNYTLLIKNDITFEKFNVHRRNILPWSSKRFLRSCTYDKNHEEYKYCPIFKMSTIFAEAGVDQSIFIWGGVIGIDIQWDCDLDWDVKYCNPTYAFTRLDDANAKIASGFNFRYANFYYLNGTLHRDLIKAYGIRFIIHAHGKAGKFNIIPLTMNIGSGLALLGLAPTICDIIALNLLHSRSIYQKAKFEPIAEERAKLAARRATRVPKTGAEENGEGNMTEKTVEGKRRKRKNKKQVDHVDQSVPSANKGKIDESRATIVESLNELPAIDDSDSIDVTA</sequence>
<dbReference type="GO" id="GO:0033198">
    <property type="term" value="P:response to ATP"/>
    <property type="evidence" value="ECO:0007669"/>
    <property type="project" value="InterPro"/>
</dbReference>
<feature type="binding site" evidence="18">
    <location>
        <begin position="295"/>
        <end position="297"/>
    </location>
    <ligand>
        <name>ATP</name>
        <dbReference type="ChEBI" id="CHEBI:30616"/>
        <note>ligand shared between two neighboring subunits of the homotrimer</note>
    </ligand>
</feature>
<comment type="subcellular location">
    <subcellularLocation>
        <location evidence="1">Cell membrane</location>
        <topology evidence="1">Multi-pass membrane protein</topology>
    </subcellularLocation>
</comment>
<evidence type="ECO:0000256" key="9">
    <source>
        <dbReference type="ARBA" id="ARBA00023065"/>
    </source>
</evidence>
<feature type="transmembrane region" description="Helical" evidence="22">
    <location>
        <begin position="340"/>
        <end position="362"/>
    </location>
</feature>
<dbReference type="InterPro" id="IPR053792">
    <property type="entry name" value="P2X_RECEPTOR_CS"/>
</dbReference>
<comment type="similarity">
    <text evidence="2">Belongs to the P2X receptor family.</text>
</comment>
<evidence type="ECO:0000256" key="20">
    <source>
        <dbReference type="PIRSR" id="PIRSR005713-3"/>
    </source>
</evidence>
<keyword evidence="7 18" id="KW-0067">ATP-binding</keyword>
<dbReference type="GO" id="GO:0001614">
    <property type="term" value="F:purinergic nucleotide receptor activity"/>
    <property type="evidence" value="ECO:0007669"/>
    <property type="project" value="InterPro"/>
</dbReference>
<name>A0A8E0VPC1_9TREM</name>
<dbReference type="GO" id="GO:0004931">
    <property type="term" value="F:extracellularly ATP-gated monoatomic cation channel activity"/>
    <property type="evidence" value="ECO:0007669"/>
    <property type="project" value="InterPro"/>
</dbReference>
<feature type="disulfide bond" evidence="19">
    <location>
        <begin position="126"/>
        <end position="149"/>
    </location>
</feature>
<evidence type="ECO:0000256" key="12">
    <source>
        <dbReference type="ARBA" id="ARBA00023170"/>
    </source>
</evidence>
<evidence type="ECO:0000256" key="16">
    <source>
        <dbReference type="ARBA" id="ARBA00036239"/>
    </source>
</evidence>
<dbReference type="Gene3D" id="2.60.490.10">
    <property type="entry name" value="atp-gated p2x4 ion channel domain"/>
    <property type="match status" value="1"/>
</dbReference>